<gene>
    <name evidence="3" type="ORF">BESB_036560</name>
</gene>
<evidence type="ECO:0000313" key="3">
    <source>
        <dbReference type="EMBL" id="PFH37198.1"/>
    </source>
</evidence>
<name>A0A2A9MFB3_BESBE</name>
<feature type="compositionally biased region" description="Low complexity" evidence="2">
    <location>
        <begin position="323"/>
        <end position="341"/>
    </location>
</feature>
<feature type="region of interest" description="Disordered" evidence="2">
    <location>
        <begin position="299"/>
        <end position="362"/>
    </location>
</feature>
<evidence type="ECO:0000256" key="1">
    <source>
        <dbReference type="SAM" id="Coils"/>
    </source>
</evidence>
<dbReference type="VEuPathDB" id="ToxoDB:BESB_036560"/>
<feature type="compositionally biased region" description="Low complexity" evidence="2">
    <location>
        <begin position="266"/>
        <end position="283"/>
    </location>
</feature>
<keyword evidence="1" id="KW-0175">Coiled coil</keyword>
<evidence type="ECO:0000256" key="2">
    <source>
        <dbReference type="SAM" id="MobiDB-lite"/>
    </source>
</evidence>
<evidence type="ECO:0000313" key="4">
    <source>
        <dbReference type="Proteomes" id="UP000224006"/>
    </source>
</evidence>
<feature type="compositionally biased region" description="Basic residues" evidence="2">
    <location>
        <begin position="131"/>
        <end position="143"/>
    </location>
</feature>
<feature type="compositionally biased region" description="Low complexity" evidence="2">
    <location>
        <begin position="348"/>
        <end position="362"/>
    </location>
</feature>
<feature type="compositionally biased region" description="Basic residues" evidence="2">
    <location>
        <begin position="1"/>
        <end position="11"/>
    </location>
</feature>
<keyword evidence="4" id="KW-1185">Reference proteome</keyword>
<dbReference type="PANTHER" id="PTHR37027:SF2">
    <property type="entry name" value="CHROMOSOME UNDETERMINED SCAFFOLD_148, WHOLE GENOME SHOTGUN SEQUENCE"/>
    <property type="match status" value="1"/>
</dbReference>
<sequence>MRGHSPSRRHPPSSFPASSLSPCCSPPSSLRSRSRALASFSARRPARESDRSLHRETRRRSSVEENSRRGNPRSSVESSHSSSPCSSPLKTSRSSLLSFSTSRRLANLTPTSSSSSSPSRDQSRRSPTDTRHKKSPPRRHSRRFYSSSSSSVSRSSSPAPAPPSPTHSRLSAHRGREERSRRQRPLLSPSSPAPRIPENVSATQVPQEGSRRPFQARLRAADLLCSPPPSPSSVTSFRTRRVSSVETGGKEKPEDTCSNSSTVTGPPAFSSHPPSSASQLSSASWRFFSSPSLRQLYERSHETTKRYTSRAEDAAKEPQDFRLPSSRLLQPPLVSSHTSLSRAERADSAAAPPASRRAGTASSLSSSAAFSALASNRHEEQHAMTGTASDEALDVRVKNLQEKAAQLKFAYHTRSKLQQQELNSLHDAVAALRLRRDLPVAGFLANSHMAERLVKDELQATQHARLTFAEQCANDMDCMLQGVRDLHRNTFEKASSHRGPEPALDEIDEALQGCREVLRALAESRKSVEASLRRHVSEAFERVKETMTQEHRICQDAQASMTKMLEDLRQQARNDIRASRENREQVEEQILQLLEDACVKVENAVLTNGNLPTSAPLA</sequence>
<dbReference type="InterPro" id="IPR038835">
    <property type="entry name" value="Giardin_beta-like"/>
</dbReference>
<dbReference type="GeneID" id="40308637"/>
<dbReference type="RefSeq" id="XP_029221207.1">
    <property type="nucleotide sequence ID" value="XM_029362242.1"/>
</dbReference>
<comment type="caution">
    <text evidence="3">The sequence shown here is derived from an EMBL/GenBank/DDBJ whole genome shotgun (WGS) entry which is preliminary data.</text>
</comment>
<feature type="compositionally biased region" description="Low complexity" evidence="2">
    <location>
        <begin position="74"/>
        <end position="120"/>
    </location>
</feature>
<feature type="compositionally biased region" description="Low complexity" evidence="2">
    <location>
        <begin position="232"/>
        <end position="247"/>
    </location>
</feature>
<proteinExistence type="predicted"/>
<protein>
    <submittedName>
        <fullName evidence="3">Uncharacterized protein</fullName>
    </submittedName>
</protein>
<feature type="compositionally biased region" description="Basic and acidic residues" evidence="2">
    <location>
        <begin position="299"/>
        <end position="320"/>
    </location>
</feature>
<dbReference type="AlphaFoldDB" id="A0A2A9MFB3"/>
<feature type="compositionally biased region" description="Low complexity" evidence="2">
    <location>
        <begin position="15"/>
        <end position="43"/>
    </location>
</feature>
<dbReference type="OrthoDB" id="333492at2759"/>
<accession>A0A2A9MFB3</accession>
<feature type="compositionally biased region" description="Low complexity" evidence="2">
    <location>
        <begin position="144"/>
        <end position="158"/>
    </location>
</feature>
<dbReference type="Proteomes" id="UP000224006">
    <property type="component" value="Chromosome II"/>
</dbReference>
<feature type="coiled-coil region" evidence="1">
    <location>
        <begin position="562"/>
        <end position="596"/>
    </location>
</feature>
<dbReference type="KEGG" id="bbes:BESB_036560"/>
<feature type="compositionally biased region" description="Basic and acidic residues" evidence="2">
    <location>
        <begin position="121"/>
        <end position="130"/>
    </location>
</feature>
<dbReference type="EMBL" id="NWUJ01000002">
    <property type="protein sequence ID" value="PFH37198.1"/>
    <property type="molecule type" value="Genomic_DNA"/>
</dbReference>
<organism evidence="3 4">
    <name type="scientific">Besnoitia besnoiti</name>
    <name type="common">Apicomplexan protozoan</name>
    <dbReference type="NCBI Taxonomy" id="94643"/>
    <lineage>
        <taxon>Eukaryota</taxon>
        <taxon>Sar</taxon>
        <taxon>Alveolata</taxon>
        <taxon>Apicomplexa</taxon>
        <taxon>Conoidasida</taxon>
        <taxon>Coccidia</taxon>
        <taxon>Eucoccidiorida</taxon>
        <taxon>Eimeriorina</taxon>
        <taxon>Sarcocystidae</taxon>
        <taxon>Besnoitia</taxon>
    </lineage>
</organism>
<reference evidence="3 4" key="1">
    <citation type="submission" date="2017-09" db="EMBL/GenBank/DDBJ databases">
        <title>Genome sequencing of Besnoitia besnoiti strain Bb-Ger1.</title>
        <authorList>
            <person name="Schares G."/>
            <person name="Venepally P."/>
            <person name="Lorenzi H.A."/>
        </authorList>
    </citation>
    <scope>NUCLEOTIDE SEQUENCE [LARGE SCALE GENOMIC DNA]</scope>
    <source>
        <strain evidence="3 4">Bb-Ger1</strain>
    </source>
</reference>
<feature type="compositionally biased region" description="Basic and acidic residues" evidence="2">
    <location>
        <begin position="45"/>
        <end position="68"/>
    </location>
</feature>
<feature type="region of interest" description="Disordered" evidence="2">
    <location>
        <begin position="1"/>
        <end position="283"/>
    </location>
</feature>
<dbReference type="PANTHER" id="PTHR37027">
    <property type="entry name" value="KDE4"/>
    <property type="match status" value="1"/>
</dbReference>